<keyword evidence="8" id="KW-1185">Reference proteome</keyword>
<dbReference type="SUPFAM" id="SSF53474">
    <property type="entry name" value="alpha/beta-Hydrolases"/>
    <property type="match status" value="1"/>
</dbReference>
<evidence type="ECO:0000256" key="6">
    <source>
        <dbReference type="SAM" id="SignalP"/>
    </source>
</evidence>
<dbReference type="Pfam" id="PF01083">
    <property type="entry name" value="Cutinase"/>
    <property type="match status" value="1"/>
</dbReference>
<comment type="caution">
    <text evidence="7">The sequence shown here is derived from an EMBL/GenBank/DDBJ whole genome shotgun (WGS) entry which is preliminary data.</text>
</comment>
<dbReference type="SMART" id="SM01110">
    <property type="entry name" value="Cutinase"/>
    <property type="match status" value="1"/>
</dbReference>
<keyword evidence="3" id="KW-0378">Hydrolase</keyword>
<evidence type="ECO:0000313" key="8">
    <source>
        <dbReference type="Proteomes" id="UP000733379"/>
    </source>
</evidence>
<dbReference type="RefSeq" id="WP_215918033.1">
    <property type="nucleotide sequence ID" value="NZ_JAHKNI010000005.1"/>
</dbReference>
<dbReference type="PANTHER" id="PTHR33630">
    <property type="entry name" value="CUTINASE RV1984C-RELATED-RELATED"/>
    <property type="match status" value="1"/>
</dbReference>
<evidence type="ECO:0000256" key="1">
    <source>
        <dbReference type="ARBA" id="ARBA00007534"/>
    </source>
</evidence>
<dbReference type="Gene3D" id="3.40.50.1820">
    <property type="entry name" value="alpha/beta hydrolase"/>
    <property type="match status" value="1"/>
</dbReference>
<keyword evidence="4" id="KW-1015">Disulfide bond</keyword>
<feature type="region of interest" description="Disordered" evidence="5">
    <location>
        <begin position="501"/>
        <end position="531"/>
    </location>
</feature>
<dbReference type="InterPro" id="IPR000675">
    <property type="entry name" value="Cutinase/axe"/>
</dbReference>
<sequence>MILLRAVAEVLAGAVLAAGAPVAVADAVAGQGCPDIHMLAVQGTAESSVPAPTGADTGELAGVIIPVVNAARADGFTMERTYIPYPAAPAGQQLEAAYKSSVLDGFQRLSQVAARVIYQCPNTKLVVLGYSEGAEPVSLWAQQVAAGKTEGVSADDVALTVTFGDPTRGDTAPLFAGKPGQLAPAAWPGLSQDKKPSVTKFPDMYVSPKGEGIGPERDIATSFGPLDGRVAQWCLGGDLSCSAPKSISLARAGLGIAAQSSLDFSHDPFGVVGELASATANTLINGASTFADKDIQGSDLADATFAPGASISQRLAEAADPTNTAPPTDPLQAVLKLGQIALTSVTSFLGQVLNPAVLGSLVTAGVQIATSAASAAIPALVGGPAAALAAGAAGAAAGAAAAAPSLVLPAITLGASAVNAAMTVLPPQSAVQKVSSIFSLLTTEVQKNSDLPALLMDSRLWTQISDGGYRTVRVAADGSTPADITADWIIAAGRDYHAANQNASAAKNSDAPAPDAPYQRTPDGAIATPVQDRPDLGAVAKTDTHGDVRLFDAPPTPGTTTPAPVVWLPAGASSIADRLVTAIAGTGPAAVVLRNGSPVVVATTATTRT</sequence>
<accession>A0ABS6AZ16</accession>
<keyword evidence="6" id="KW-0732">Signal</keyword>
<name>A0ABS6AZ16_9NOCA</name>
<dbReference type="Proteomes" id="UP000733379">
    <property type="component" value="Unassembled WGS sequence"/>
</dbReference>
<proteinExistence type="inferred from homology"/>
<evidence type="ECO:0000256" key="5">
    <source>
        <dbReference type="SAM" id="MobiDB-lite"/>
    </source>
</evidence>
<feature type="signal peptide" evidence="6">
    <location>
        <begin position="1"/>
        <end position="25"/>
    </location>
</feature>
<organism evidence="7 8">
    <name type="scientific">Nocardia albiluteola</name>
    <dbReference type="NCBI Taxonomy" id="2842303"/>
    <lineage>
        <taxon>Bacteria</taxon>
        <taxon>Bacillati</taxon>
        <taxon>Actinomycetota</taxon>
        <taxon>Actinomycetes</taxon>
        <taxon>Mycobacteriales</taxon>
        <taxon>Nocardiaceae</taxon>
        <taxon>Nocardia</taxon>
    </lineage>
</organism>
<evidence type="ECO:0000256" key="4">
    <source>
        <dbReference type="ARBA" id="ARBA00023157"/>
    </source>
</evidence>
<reference evidence="7 8" key="1">
    <citation type="submission" date="2021-06" db="EMBL/GenBank/DDBJ databases">
        <title>Actinomycetes sequencing.</title>
        <authorList>
            <person name="Shan Q."/>
        </authorList>
    </citation>
    <scope>NUCLEOTIDE SEQUENCE [LARGE SCALE GENOMIC DNA]</scope>
    <source>
        <strain evidence="7 8">NEAU-G5</strain>
    </source>
</reference>
<dbReference type="PANTHER" id="PTHR33630:SF9">
    <property type="entry name" value="CUTINASE 4"/>
    <property type="match status" value="1"/>
</dbReference>
<evidence type="ECO:0000313" key="7">
    <source>
        <dbReference type="EMBL" id="MBU3063113.1"/>
    </source>
</evidence>
<feature type="compositionally biased region" description="Low complexity" evidence="5">
    <location>
        <begin position="501"/>
        <end position="511"/>
    </location>
</feature>
<protein>
    <submittedName>
        <fullName evidence="7">Cutinase family protein</fullName>
    </submittedName>
</protein>
<dbReference type="InterPro" id="IPR029058">
    <property type="entry name" value="AB_hydrolase_fold"/>
</dbReference>
<comment type="similarity">
    <text evidence="1">Belongs to the cutinase family.</text>
</comment>
<keyword evidence="2" id="KW-0719">Serine esterase</keyword>
<feature type="chain" id="PRO_5045482180" evidence="6">
    <location>
        <begin position="26"/>
        <end position="609"/>
    </location>
</feature>
<evidence type="ECO:0000256" key="2">
    <source>
        <dbReference type="ARBA" id="ARBA00022487"/>
    </source>
</evidence>
<dbReference type="EMBL" id="JAHKNI010000005">
    <property type="protein sequence ID" value="MBU3063113.1"/>
    <property type="molecule type" value="Genomic_DNA"/>
</dbReference>
<evidence type="ECO:0000256" key="3">
    <source>
        <dbReference type="ARBA" id="ARBA00022801"/>
    </source>
</evidence>
<gene>
    <name evidence="7" type="ORF">KO481_16455</name>
</gene>